<proteinExistence type="predicted"/>
<gene>
    <name evidence="3" type="ORF">CBF29_07500</name>
</gene>
<dbReference type="SMART" id="SM00450">
    <property type="entry name" value="RHOD"/>
    <property type="match status" value="1"/>
</dbReference>
<dbReference type="PANTHER" id="PTHR30401">
    <property type="entry name" value="TRNA 2-SELENOURIDINE SYNTHASE"/>
    <property type="match status" value="1"/>
</dbReference>
<dbReference type="NCBIfam" id="NF008750">
    <property type="entry name" value="PRK11784.1-2"/>
    <property type="match status" value="1"/>
</dbReference>
<dbReference type="InterPro" id="IPR036873">
    <property type="entry name" value="Rhodanese-like_dom_sf"/>
</dbReference>
<keyword evidence="4" id="KW-1185">Reference proteome</keyword>
<dbReference type="EMBL" id="NGKA01000009">
    <property type="protein sequence ID" value="RSU11955.1"/>
    <property type="molecule type" value="Genomic_DNA"/>
</dbReference>
<dbReference type="Pfam" id="PF26341">
    <property type="entry name" value="AAA_SelU"/>
    <property type="match status" value="1"/>
</dbReference>
<organism evidence="3 4">
    <name type="scientific">Vagococcus elongatus</name>
    <dbReference type="NCBI Taxonomy" id="180344"/>
    <lineage>
        <taxon>Bacteria</taxon>
        <taxon>Bacillati</taxon>
        <taxon>Bacillota</taxon>
        <taxon>Bacilli</taxon>
        <taxon>Lactobacillales</taxon>
        <taxon>Enterococcaceae</taxon>
        <taxon>Vagococcus</taxon>
    </lineage>
</organism>
<dbReference type="InterPro" id="IPR001763">
    <property type="entry name" value="Rhodanese-like_dom"/>
</dbReference>
<feature type="domain" description="Rhodanese" evidence="2">
    <location>
        <begin position="21"/>
        <end position="133"/>
    </location>
</feature>
<evidence type="ECO:0000256" key="1">
    <source>
        <dbReference type="ARBA" id="ARBA00023266"/>
    </source>
</evidence>
<sequence length="346" mass="38687">MKPTVTYEEVIKTSENKRIGFVDVRSPSEFQKSTIPGAVNIPVLDDDARKKVGELYTNGQIDEAKQFGVSYTSQHLPEMFASYQKLLTNYDELAIFCSRGGMRSGTIFSLLKALGLPVSRIRGGYKAYRQYIVHHLDEQLAKAKFITLYGFSGSGKTEILQDLSAQGAKILDIEGCANHRGSLLGSVGLSEPHSQKMFESLLFEAGRSWQNGEVVFVEGESRRIGKVVMPSSLADAIQQGKKIFINASLDYRVAQICREYVDKAELAELIDALDNLKKVINESRVSQLQAQLRAGETEAVIETLLTAYYDPRYSYRKKNYDYSFTNLNAPDTAKAILKWQMETSGE</sequence>
<reference evidence="3 4" key="1">
    <citation type="submission" date="2017-05" db="EMBL/GenBank/DDBJ databases">
        <title>Vagococcus spp. assemblies.</title>
        <authorList>
            <person name="Gulvik C.A."/>
        </authorList>
    </citation>
    <scope>NUCLEOTIDE SEQUENCE [LARGE SCALE GENOMIC DNA]</scope>
    <source>
        <strain evidence="3 4">CCUG 51432</strain>
    </source>
</reference>
<dbReference type="Gene3D" id="3.40.250.10">
    <property type="entry name" value="Rhodanese-like domain"/>
    <property type="match status" value="1"/>
</dbReference>
<dbReference type="NCBIfam" id="NF008752">
    <property type="entry name" value="PRK11784.1-4"/>
    <property type="match status" value="1"/>
</dbReference>
<dbReference type="Proteomes" id="UP000287605">
    <property type="component" value="Unassembled WGS sequence"/>
</dbReference>
<dbReference type="PANTHER" id="PTHR30401:SF0">
    <property type="entry name" value="TRNA 2-SELENOURIDINE SYNTHASE"/>
    <property type="match status" value="1"/>
</dbReference>
<dbReference type="RefSeq" id="WP_126809140.1">
    <property type="nucleotide sequence ID" value="NZ_NGKA01000009.1"/>
</dbReference>
<dbReference type="NCBIfam" id="TIGR03167">
    <property type="entry name" value="tRNA_sel_U_synt"/>
    <property type="match status" value="1"/>
</dbReference>
<dbReference type="InterPro" id="IPR027417">
    <property type="entry name" value="P-loop_NTPase"/>
</dbReference>
<dbReference type="PROSITE" id="PS50206">
    <property type="entry name" value="RHODANESE_3"/>
    <property type="match status" value="1"/>
</dbReference>
<dbReference type="GO" id="GO:0002098">
    <property type="term" value="P:tRNA wobble uridine modification"/>
    <property type="evidence" value="ECO:0007669"/>
    <property type="project" value="InterPro"/>
</dbReference>
<dbReference type="GO" id="GO:0043828">
    <property type="term" value="F:tRNA 2-selenouridine synthase activity"/>
    <property type="evidence" value="ECO:0007669"/>
    <property type="project" value="InterPro"/>
</dbReference>
<evidence type="ECO:0000259" key="2">
    <source>
        <dbReference type="PROSITE" id="PS50206"/>
    </source>
</evidence>
<comment type="caution">
    <text evidence="3">The sequence shown here is derived from an EMBL/GenBank/DDBJ whole genome shotgun (WGS) entry which is preliminary data.</text>
</comment>
<accession>A0A430AV85</accession>
<dbReference type="InterPro" id="IPR058840">
    <property type="entry name" value="AAA_SelU"/>
</dbReference>
<dbReference type="InterPro" id="IPR017582">
    <property type="entry name" value="SelU"/>
</dbReference>
<evidence type="ECO:0000313" key="4">
    <source>
        <dbReference type="Proteomes" id="UP000287605"/>
    </source>
</evidence>
<dbReference type="SUPFAM" id="SSF52540">
    <property type="entry name" value="P-loop containing nucleoside triphosphate hydrolases"/>
    <property type="match status" value="1"/>
</dbReference>
<dbReference type="OrthoDB" id="9808735at2"/>
<keyword evidence="1" id="KW-0711">Selenium</keyword>
<evidence type="ECO:0000313" key="3">
    <source>
        <dbReference type="EMBL" id="RSU11955.1"/>
    </source>
</evidence>
<dbReference type="Gene3D" id="3.40.50.300">
    <property type="entry name" value="P-loop containing nucleotide triphosphate hydrolases"/>
    <property type="match status" value="1"/>
</dbReference>
<dbReference type="Pfam" id="PF00581">
    <property type="entry name" value="Rhodanese"/>
    <property type="match status" value="1"/>
</dbReference>
<dbReference type="AlphaFoldDB" id="A0A430AV85"/>
<dbReference type="SUPFAM" id="SSF52821">
    <property type="entry name" value="Rhodanese/Cell cycle control phosphatase"/>
    <property type="match status" value="1"/>
</dbReference>
<protein>
    <submittedName>
        <fullName evidence="3">tRNA 2-selenouridine(34) synthase MnmH</fullName>
    </submittedName>
</protein>
<name>A0A430AV85_9ENTE</name>